<reference evidence="6 7" key="1">
    <citation type="submission" date="2016-07" db="EMBL/GenBank/DDBJ databases">
        <title>Draft Genome Sequence of Methylobrevis pamukkalensis PK2.</title>
        <authorList>
            <person name="Vasilenko O.V."/>
            <person name="Doronina N.V."/>
            <person name="Shmareva M.N."/>
            <person name="Tarlachkov S.V."/>
            <person name="Mustakhimov I."/>
            <person name="Trotsenko Y.A."/>
        </authorList>
    </citation>
    <scope>NUCLEOTIDE SEQUENCE [LARGE SCALE GENOMIC DNA]</scope>
    <source>
        <strain evidence="6 7">PK2</strain>
    </source>
</reference>
<evidence type="ECO:0000313" key="7">
    <source>
        <dbReference type="Proteomes" id="UP000094622"/>
    </source>
</evidence>
<comment type="caution">
    <text evidence="6">The sequence shown here is derived from an EMBL/GenBank/DDBJ whole genome shotgun (WGS) entry which is preliminary data.</text>
</comment>
<dbReference type="EC" id="3.4.21.-" evidence="6"/>
<dbReference type="Proteomes" id="UP000094622">
    <property type="component" value="Unassembled WGS sequence"/>
</dbReference>
<proteinExistence type="inferred from homology"/>
<keyword evidence="3 6" id="KW-0378">Hydrolase</keyword>
<evidence type="ECO:0000256" key="1">
    <source>
        <dbReference type="ARBA" id="ARBA00008683"/>
    </source>
</evidence>
<comment type="similarity">
    <text evidence="1">Belongs to the peptidase S49 family.</text>
</comment>
<keyword evidence="2" id="KW-0645">Protease</keyword>
<organism evidence="6 7">
    <name type="scientific">Methylobrevis pamukkalensis</name>
    <dbReference type="NCBI Taxonomy" id="1439726"/>
    <lineage>
        <taxon>Bacteria</taxon>
        <taxon>Pseudomonadati</taxon>
        <taxon>Pseudomonadota</taxon>
        <taxon>Alphaproteobacteria</taxon>
        <taxon>Hyphomicrobiales</taxon>
        <taxon>Pleomorphomonadaceae</taxon>
        <taxon>Methylobrevis</taxon>
    </lineage>
</organism>
<evidence type="ECO:0000256" key="4">
    <source>
        <dbReference type="ARBA" id="ARBA00022825"/>
    </source>
</evidence>
<keyword evidence="7" id="KW-1185">Reference proteome</keyword>
<name>A0A1E3H3V5_9HYPH</name>
<dbReference type="GO" id="GO:0006508">
    <property type="term" value="P:proteolysis"/>
    <property type="evidence" value="ECO:0007669"/>
    <property type="project" value="UniProtKB-KW"/>
</dbReference>
<dbReference type="EMBL" id="MCRJ01000058">
    <property type="protein sequence ID" value="ODN70211.1"/>
    <property type="molecule type" value="Genomic_DNA"/>
</dbReference>
<dbReference type="SUPFAM" id="SSF52096">
    <property type="entry name" value="ClpP/crotonase"/>
    <property type="match status" value="1"/>
</dbReference>
<dbReference type="InterPro" id="IPR002142">
    <property type="entry name" value="Peptidase_S49"/>
</dbReference>
<keyword evidence="4" id="KW-0720">Serine protease</keyword>
<dbReference type="RefSeq" id="WP_069307087.1">
    <property type="nucleotide sequence ID" value="NZ_MCRJ01000058.1"/>
</dbReference>
<feature type="domain" description="Peptidase S49" evidence="5">
    <location>
        <begin position="153"/>
        <end position="208"/>
    </location>
</feature>
<dbReference type="GO" id="GO:0008236">
    <property type="term" value="F:serine-type peptidase activity"/>
    <property type="evidence" value="ECO:0007669"/>
    <property type="project" value="UniProtKB-KW"/>
</dbReference>
<protein>
    <submittedName>
        <fullName evidence="6">Putative signal peptide peptidase SppA</fullName>
        <ecNumber evidence="6">3.4.21.-</ecNumber>
    </submittedName>
</protein>
<evidence type="ECO:0000259" key="5">
    <source>
        <dbReference type="Pfam" id="PF01343"/>
    </source>
</evidence>
<gene>
    <name evidence="6" type="primary">sppA_2</name>
    <name evidence="6" type="ORF">A6302_02485</name>
</gene>
<dbReference type="PANTHER" id="PTHR33209">
    <property type="entry name" value="PROTEASE 4"/>
    <property type="match status" value="1"/>
</dbReference>
<dbReference type="AlphaFoldDB" id="A0A1E3H3V5"/>
<sequence>MTRHPSLAAFTGRPIPLAPQGAAGVQEMILRDDRRRDERSLLARLLGRGDEAPAEKPAAWTPTYLRGRAIVRPSGLIVADGVAVIDVRGPLMDRAICWYDGDVWVEGYDRLTMMLQEAEGDEAIGAVMLRFDTPGGLVDGLESFAAAIGKVSAAGKPVHGFVGSAALSAGYWAIVSCDKVVSAPEGLVGSIGVIIMHAEYSKALAEAGAR</sequence>
<accession>A0A1E3H3V5</accession>
<dbReference type="Pfam" id="PF01343">
    <property type="entry name" value="Peptidase_S49"/>
    <property type="match status" value="1"/>
</dbReference>
<dbReference type="Gene3D" id="3.90.226.10">
    <property type="entry name" value="2-enoyl-CoA Hydratase, Chain A, domain 1"/>
    <property type="match status" value="1"/>
</dbReference>
<dbReference type="PANTHER" id="PTHR33209:SF1">
    <property type="entry name" value="PEPTIDASE S49 DOMAIN-CONTAINING PROTEIN"/>
    <property type="match status" value="1"/>
</dbReference>
<dbReference type="InterPro" id="IPR029045">
    <property type="entry name" value="ClpP/crotonase-like_dom_sf"/>
</dbReference>
<evidence type="ECO:0000256" key="2">
    <source>
        <dbReference type="ARBA" id="ARBA00022670"/>
    </source>
</evidence>
<evidence type="ECO:0000256" key="3">
    <source>
        <dbReference type="ARBA" id="ARBA00022801"/>
    </source>
</evidence>
<evidence type="ECO:0000313" key="6">
    <source>
        <dbReference type="EMBL" id="ODN70211.1"/>
    </source>
</evidence>